<proteinExistence type="predicted"/>
<reference evidence="2" key="1">
    <citation type="submission" date="2022-11" db="UniProtKB">
        <authorList>
            <consortium name="WormBaseParasite"/>
        </authorList>
    </citation>
    <scope>IDENTIFICATION</scope>
</reference>
<evidence type="ECO:0000313" key="1">
    <source>
        <dbReference type="Proteomes" id="UP000887565"/>
    </source>
</evidence>
<dbReference type="AlphaFoldDB" id="A0A915JJC9"/>
<sequence length="74" mass="8721">SKIIRSKYKEYIYVYCNNSKLKAAFIKLINKNCRNSIDKNLRARPDLSYLQRKRSRELQAELQGRLAKDDLGAE</sequence>
<protein>
    <submittedName>
        <fullName evidence="2">Uncharacterized protein</fullName>
    </submittedName>
</protein>
<accession>A0A915JJC9</accession>
<organism evidence="1 2">
    <name type="scientific">Romanomermis culicivorax</name>
    <name type="common">Nematode worm</name>
    <dbReference type="NCBI Taxonomy" id="13658"/>
    <lineage>
        <taxon>Eukaryota</taxon>
        <taxon>Metazoa</taxon>
        <taxon>Ecdysozoa</taxon>
        <taxon>Nematoda</taxon>
        <taxon>Enoplea</taxon>
        <taxon>Dorylaimia</taxon>
        <taxon>Mermithida</taxon>
        <taxon>Mermithoidea</taxon>
        <taxon>Mermithidae</taxon>
        <taxon>Romanomermis</taxon>
    </lineage>
</organism>
<keyword evidence="1" id="KW-1185">Reference proteome</keyword>
<dbReference type="WBParaSite" id="nRc.2.0.1.t26260-RA">
    <property type="protein sequence ID" value="nRc.2.0.1.t26260-RA"/>
    <property type="gene ID" value="nRc.2.0.1.g26260"/>
</dbReference>
<evidence type="ECO:0000313" key="2">
    <source>
        <dbReference type="WBParaSite" id="nRc.2.0.1.t26260-RA"/>
    </source>
</evidence>
<name>A0A915JJC9_ROMCU</name>
<dbReference type="Proteomes" id="UP000887565">
    <property type="component" value="Unplaced"/>
</dbReference>